<keyword evidence="5 7" id="KW-1133">Transmembrane helix</keyword>
<evidence type="ECO:0000256" key="2">
    <source>
        <dbReference type="ARBA" id="ARBA00008114"/>
    </source>
</evidence>
<keyword evidence="4 7" id="KW-0812">Transmembrane</keyword>
<reference evidence="9" key="1">
    <citation type="submission" date="2021-01" db="EMBL/GenBank/DDBJ databases">
        <title>YIM 132084 draft genome.</title>
        <authorList>
            <person name="An D."/>
        </authorList>
    </citation>
    <scope>NUCLEOTIDE SEQUENCE</scope>
    <source>
        <strain evidence="9">YIM 132084</strain>
    </source>
</reference>
<protein>
    <recommendedName>
        <fullName evidence="8">Cation efflux protein cytoplasmic domain-containing protein</fullName>
    </recommendedName>
</protein>
<keyword evidence="10" id="KW-1185">Reference proteome</keyword>
<dbReference type="AlphaFoldDB" id="A0A938YJ58"/>
<dbReference type="GO" id="GO:0006882">
    <property type="term" value="P:intracellular zinc ion homeostasis"/>
    <property type="evidence" value="ECO:0007669"/>
    <property type="project" value="TreeGrafter"/>
</dbReference>
<dbReference type="InterPro" id="IPR027470">
    <property type="entry name" value="Cation_efflux_CTD"/>
</dbReference>
<dbReference type="SUPFAM" id="SSF161111">
    <property type="entry name" value="Cation efflux protein transmembrane domain-like"/>
    <property type="match status" value="1"/>
</dbReference>
<evidence type="ECO:0000256" key="5">
    <source>
        <dbReference type="ARBA" id="ARBA00022989"/>
    </source>
</evidence>
<feature type="transmembrane region" description="Helical" evidence="7">
    <location>
        <begin position="6"/>
        <end position="30"/>
    </location>
</feature>
<dbReference type="InterPro" id="IPR027469">
    <property type="entry name" value="Cation_efflux_TMD_sf"/>
</dbReference>
<accession>A0A938YJ58</accession>
<feature type="domain" description="Cation efflux protein cytoplasmic" evidence="8">
    <location>
        <begin position="47"/>
        <end position="122"/>
    </location>
</feature>
<dbReference type="Gene3D" id="3.30.70.1350">
    <property type="entry name" value="Cation efflux protein, cytoplasmic domain"/>
    <property type="match status" value="1"/>
</dbReference>
<dbReference type="GO" id="GO:0015093">
    <property type="term" value="F:ferrous iron transmembrane transporter activity"/>
    <property type="evidence" value="ECO:0007669"/>
    <property type="project" value="TreeGrafter"/>
</dbReference>
<evidence type="ECO:0000256" key="3">
    <source>
        <dbReference type="ARBA" id="ARBA00022448"/>
    </source>
</evidence>
<organism evidence="9 10">
    <name type="scientific">Nakamurella leprariae</name>
    <dbReference type="NCBI Taxonomy" id="2803911"/>
    <lineage>
        <taxon>Bacteria</taxon>
        <taxon>Bacillati</taxon>
        <taxon>Actinomycetota</taxon>
        <taxon>Actinomycetes</taxon>
        <taxon>Nakamurellales</taxon>
        <taxon>Nakamurellaceae</taxon>
        <taxon>Nakamurella</taxon>
    </lineage>
</organism>
<comment type="subcellular location">
    <subcellularLocation>
        <location evidence="1">Membrane</location>
        <topology evidence="1">Multi-pass membrane protein</topology>
    </subcellularLocation>
</comment>
<evidence type="ECO:0000313" key="9">
    <source>
        <dbReference type="EMBL" id="MBM9469109.1"/>
    </source>
</evidence>
<comment type="caution">
    <text evidence="9">The sequence shown here is derived from an EMBL/GenBank/DDBJ whole genome shotgun (WGS) entry which is preliminary data.</text>
</comment>
<dbReference type="GO" id="GO:0015341">
    <property type="term" value="F:zinc efflux antiporter activity"/>
    <property type="evidence" value="ECO:0007669"/>
    <property type="project" value="TreeGrafter"/>
</dbReference>
<dbReference type="EMBL" id="JAERWK010000023">
    <property type="protein sequence ID" value="MBM9469109.1"/>
    <property type="molecule type" value="Genomic_DNA"/>
</dbReference>
<comment type="similarity">
    <text evidence="2">Belongs to the cation diffusion facilitator (CDF) transporter (TC 2.A.4) family.</text>
</comment>
<dbReference type="PANTHER" id="PTHR43840:SF15">
    <property type="entry name" value="MITOCHONDRIAL METAL TRANSPORTER 1-RELATED"/>
    <property type="match status" value="1"/>
</dbReference>
<name>A0A938YJ58_9ACTN</name>
<dbReference type="PANTHER" id="PTHR43840">
    <property type="entry name" value="MITOCHONDRIAL METAL TRANSPORTER 1-RELATED"/>
    <property type="match status" value="1"/>
</dbReference>
<evidence type="ECO:0000259" key="8">
    <source>
        <dbReference type="Pfam" id="PF16916"/>
    </source>
</evidence>
<dbReference type="Proteomes" id="UP000663792">
    <property type="component" value="Unassembled WGS sequence"/>
</dbReference>
<dbReference type="GO" id="GO:0015086">
    <property type="term" value="F:cadmium ion transmembrane transporter activity"/>
    <property type="evidence" value="ECO:0007669"/>
    <property type="project" value="TreeGrafter"/>
</dbReference>
<evidence type="ECO:0000256" key="6">
    <source>
        <dbReference type="ARBA" id="ARBA00023136"/>
    </source>
</evidence>
<evidence type="ECO:0000256" key="1">
    <source>
        <dbReference type="ARBA" id="ARBA00004141"/>
    </source>
</evidence>
<dbReference type="InterPro" id="IPR036837">
    <property type="entry name" value="Cation_efflux_CTD_sf"/>
</dbReference>
<sequence>MLGALGVWVGWPAADPVSGIVIAVAILLVLSTAGREVFRRLLDGVEPQLVETVADALRTTPGVRGVRRVRMRWSGHQLRGEADIEVDPALTALQAQGVAHAAEQHAVSHTRRLTELTVHTSPAGGP</sequence>
<keyword evidence="6 7" id="KW-0472">Membrane</keyword>
<evidence type="ECO:0000313" key="10">
    <source>
        <dbReference type="Proteomes" id="UP000663792"/>
    </source>
</evidence>
<evidence type="ECO:0000256" key="7">
    <source>
        <dbReference type="SAM" id="Phobius"/>
    </source>
</evidence>
<dbReference type="SUPFAM" id="SSF160240">
    <property type="entry name" value="Cation efflux protein cytoplasmic domain-like"/>
    <property type="match status" value="1"/>
</dbReference>
<dbReference type="Pfam" id="PF16916">
    <property type="entry name" value="ZT_dimer"/>
    <property type="match status" value="1"/>
</dbReference>
<keyword evidence="3" id="KW-0813">Transport</keyword>
<evidence type="ECO:0000256" key="4">
    <source>
        <dbReference type="ARBA" id="ARBA00022692"/>
    </source>
</evidence>
<dbReference type="InterPro" id="IPR050291">
    <property type="entry name" value="CDF_Transporter"/>
</dbReference>
<dbReference type="GO" id="GO:0005886">
    <property type="term" value="C:plasma membrane"/>
    <property type="evidence" value="ECO:0007669"/>
    <property type="project" value="TreeGrafter"/>
</dbReference>
<proteinExistence type="inferred from homology"/>
<gene>
    <name evidence="9" type="ORF">JL106_17620</name>
</gene>